<evidence type="ECO:0000313" key="3">
    <source>
        <dbReference type="EMBL" id="SOC43793.1"/>
    </source>
</evidence>
<organism evidence="3 4">
    <name type="scientific">Salinicoccus kekensis</name>
    <dbReference type="NCBI Taxonomy" id="714307"/>
    <lineage>
        <taxon>Bacteria</taxon>
        <taxon>Bacillati</taxon>
        <taxon>Bacillota</taxon>
        <taxon>Bacilli</taxon>
        <taxon>Bacillales</taxon>
        <taxon>Staphylococcaceae</taxon>
        <taxon>Salinicoccus</taxon>
    </lineage>
</organism>
<dbReference type="RefSeq" id="WP_097041855.1">
    <property type="nucleotide sequence ID" value="NZ_OBQF01000005.1"/>
</dbReference>
<gene>
    <name evidence="3" type="ORF">SAMN05878391_2110</name>
</gene>
<feature type="transmembrane region" description="Helical" evidence="1">
    <location>
        <begin position="256"/>
        <end position="279"/>
    </location>
</feature>
<evidence type="ECO:0000256" key="1">
    <source>
        <dbReference type="SAM" id="Phobius"/>
    </source>
</evidence>
<name>A0A285UPW6_9STAP</name>
<dbReference type="Proteomes" id="UP000219412">
    <property type="component" value="Unassembled WGS sequence"/>
</dbReference>
<reference evidence="4" key="1">
    <citation type="submission" date="2017-08" db="EMBL/GenBank/DDBJ databases">
        <authorList>
            <person name="Varghese N."/>
            <person name="Submissions S."/>
        </authorList>
    </citation>
    <scope>NUCLEOTIDE SEQUENCE [LARGE SCALE GENOMIC DNA]</scope>
    <source>
        <strain evidence="4">DSM 23173</strain>
    </source>
</reference>
<feature type="transmembrane region" description="Helical" evidence="1">
    <location>
        <begin position="312"/>
        <end position="339"/>
    </location>
</feature>
<proteinExistence type="predicted"/>
<evidence type="ECO:0000259" key="2">
    <source>
        <dbReference type="Pfam" id="PF01970"/>
    </source>
</evidence>
<feature type="transmembrane region" description="Helical" evidence="1">
    <location>
        <begin position="467"/>
        <end position="487"/>
    </location>
</feature>
<feature type="transmembrane region" description="Helical" evidence="1">
    <location>
        <begin position="145"/>
        <end position="178"/>
    </location>
</feature>
<feature type="transmembrane region" description="Helical" evidence="1">
    <location>
        <begin position="198"/>
        <end position="218"/>
    </location>
</feature>
<dbReference type="Pfam" id="PF01970">
    <property type="entry name" value="TctA"/>
    <property type="match status" value="1"/>
</dbReference>
<dbReference type="InterPro" id="IPR002823">
    <property type="entry name" value="DUF112_TM"/>
</dbReference>
<keyword evidence="4" id="KW-1185">Reference proteome</keyword>
<dbReference type="PANTHER" id="PTHR35342">
    <property type="entry name" value="TRICARBOXYLIC TRANSPORT PROTEIN"/>
    <property type="match status" value="1"/>
</dbReference>
<dbReference type="AlphaFoldDB" id="A0A285UPW6"/>
<feature type="transmembrane region" description="Helical" evidence="1">
    <location>
        <begin position="351"/>
        <end position="371"/>
    </location>
</feature>
<feature type="transmembrane region" description="Helical" evidence="1">
    <location>
        <begin position="377"/>
        <end position="400"/>
    </location>
</feature>
<keyword evidence="1" id="KW-1133">Transmembrane helix</keyword>
<feature type="transmembrane region" description="Helical" evidence="1">
    <location>
        <begin position="59"/>
        <end position="80"/>
    </location>
</feature>
<sequence>MFEDLLGGFANVFTPIHIIMLFAGVFIGILGGAIPGISGTMLVVILLPVAYGLDPIPALLLLTAVYTTSVFSGSISAILFNTPGTPEAVATVFDGYEMTKKGKAGEALGVAIFSSATGGLIGCVFLIILTPVLASLALNFSSPEYFSLIFLALVIVSVLGGGSFVKGMIGVLIGLLIATVGLDSSSGVARFTFDVTGLRSGIDFVAVIIGLFALAEVLRKVQEDYFTKDKTANPKTKFPGLGLLNRLKRTIGQSSLLGFFIGVLPGVGATSASLVSYSMSSSFSKDSKSFGTGIPEGVAAPESANNSAAMGAIVPLLALGIPGSATTAVILGAFIMNGIQPGPLLIEQQGMLVYTIIGGLLLANLSVIVFSKPFISIFSYILKAPYYIIGPMIVIFCFIGTYAVRNSMLDLVVMVIAGIVGYNLTKAKFPLAPMILGLVLGTMIEDHFRRALIISGGDFSIFFTRPISAVLLALAFLSLLIPVFKWYRRRIMEKKDKVLPGQ</sequence>
<dbReference type="OrthoDB" id="9781349at2"/>
<keyword evidence="1" id="KW-0812">Transmembrane</keyword>
<keyword evidence="1" id="KW-0472">Membrane</keyword>
<feature type="transmembrane region" description="Helical" evidence="1">
    <location>
        <begin position="107"/>
        <end position="133"/>
    </location>
</feature>
<evidence type="ECO:0000313" key="4">
    <source>
        <dbReference type="Proteomes" id="UP000219412"/>
    </source>
</evidence>
<protein>
    <submittedName>
        <fullName evidence="3">Putative tricarboxylic transport membrane protein</fullName>
    </submittedName>
</protein>
<feature type="transmembrane region" description="Helical" evidence="1">
    <location>
        <begin position="16"/>
        <end position="47"/>
    </location>
</feature>
<feature type="domain" description="DUF112" evidence="2">
    <location>
        <begin position="18"/>
        <end position="436"/>
    </location>
</feature>
<feature type="transmembrane region" description="Helical" evidence="1">
    <location>
        <begin position="407"/>
        <end position="424"/>
    </location>
</feature>
<dbReference type="EMBL" id="OBQF01000005">
    <property type="protein sequence ID" value="SOC43793.1"/>
    <property type="molecule type" value="Genomic_DNA"/>
</dbReference>
<accession>A0A285UPW6</accession>
<dbReference type="PANTHER" id="PTHR35342:SF5">
    <property type="entry name" value="TRICARBOXYLIC TRANSPORT PROTEIN"/>
    <property type="match status" value="1"/>
</dbReference>